<evidence type="ECO:0000256" key="7">
    <source>
        <dbReference type="ARBA" id="ARBA00023002"/>
    </source>
</evidence>
<keyword evidence="8" id="KW-0520">NAD</keyword>
<dbReference type="GO" id="GO:0102265">
    <property type="term" value="F:tRNA-dihydrouridine47 synthase activity"/>
    <property type="evidence" value="ECO:0007669"/>
    <property type="project" value="UniProtKB-EC"/>
</dbReference>
<feature type="region of interest" description="Disordered" evidence="16">
    <location>
        <begin position="152"/>
        <end position="196"/>
    </location>
</feature>
<evidence type="ECO:0000256" key="5">
    <source>
        <dbReference type="ARBA" id="ARBA00022694"/>
    </source>
</evidence>
<evidence type="ECO:0000256" key="12">
    <source>
        <dbReference type="ARBA" id="ARBA00049447"/>
    </source>
</evidence>
<dbReference type="Proteomes" id="UP000252519">
    <property type="component" value="Unassembled WGS sequence"/>
</dbReference>
<dbReference type="GO" id="GO:0003723">
    <property type="term" value="F:RNA binding"/>
    <property type="evidence" value="ECO:0007669"/>
    <property type="project" value="TreeGrafter"/>
</dbReference>
<dbReference type="InterPro" id="IPR000571">
    <property type="entry name" value="Znf_CCCH"/>
</dbReference>
<dbReference type="InterPro" id="IPR035587">
    <property type="entry name" value="DUS-like_FMN-bd"/>
</dbReference>
<dbReference type="Pfam" id="PF01207">
    <property type="entry name" value="Dus"/>
    <property type="match status" value="1"/>
</dbReference>
<dbReference type="EC" id="1.3.1.-" evidence="15"/>
<evidence type="ECO:0000313" key="19">
    <source>
        <dbReference type="Proteomes" id="UP000252519"/>
    </source>
</evidence>
<feature type="zinc finger region" description="C3H1-type" evidence="14">
    <location>
        <begin position="208"/>
        <end position="236"/>
    </location>
</feature>
<dbReference type="AlphaFoldDB" id="A0A368FAZ1"/>
<evidence type="ECO:0000256" key="13">
    <source>
        <dbReference type="ARBA" id="ARBA00049513"/>
    </source>
</evidence>
<dbReference type="GO" id="GO:0106414">
    <property type="term" value="F:mRNA dihydrouridine synthase activity"/>
    <property type="evidence" value="ECO:0007669"/>
    <property type="project" value="RHEA"/>
</dbReference>
<dbReference type="InterPro" id="IPR018517">
    <property type="entry name" value="tRNA_hU_synthase_CS"/>
</dbReference>
<evidence type="ECO:0000256" key="10">
    <source>
        <dbReference type="ARBA" id="ARBA00048266"/>
    </source>
</evidence>
<evidence type="ECO:0000256" key="15">
    <source>
        <dbReference type="RuleBase" id="RU291113"/>
    </source>
</evidence>
<keyword evidence="19" id="KW-1185">Reference proteome</keyword>
<dbReference type="GO" id="GO:0006397">
    <property type="term" value="P:mRNA processing"/>
    <property type="evidence" value="ECO:0007669"/>
    <property type="project" value="UniProtKB-KW"/>
</dbReference>
<comment type="catalytic activity">
    <reaction evidence="11">
        <text>a 5,6-dihydrouridine in mRNA + NAD(+) = a uridine in mRNA + NADH + H(+)</text>
        <dbReference type="Rhea" id="RHEA:69851"/>
        <dbReference type="Rhea" id="RHEA-COMP:14658"/>
        <dbReference type="Rhea" id="RHEA-COMP:17789"/>
        <dbReference type="ChEBI" id="CHEBI:15378"/>
        <dbReference type="ChEBI" id="CHEBI:57540"/>
        <dbReference type="ChEBI" id="CHEBI:57945"/>
        <dbReference type="ChEBI" id="CHEBI:65315"/>
        <dbReference type="ChEBI" id="CHEBI:74443"/>
    </reaction>
    <physiologicalReaction direction="right-to-left" evidence="11">
        <dbReference type="Rhea" id="RHEA:69853"/>
    </physiologicalReaction>
</comment>
<dbReference type="PANTHER" id="PTHR45846:SF1">
    <property type="entry name" value="TRNA-DIHYDROURIDINE(47) SYNTHASE [NAD(P)(+)]-LIKE"/>
    <property type="match status" value="1"/>
</dbReference>
<evidence type="ECO:0000256" key="16">
    <source>
        <dbReference type="SAM" id="MobiDB-lite"/>
    </source>
</evidence>
<keyword evidence="14 15" id="KW-0862">Zinc</keyword>
<evidence type="ECO:0000313" key="18">
    <source>
        <dbReference type="EMBL" id="RCN28159.1"/>
    </source>
</evidence>
<evidence type="ECO:0000256" key="11">
    <source>
        <dbReference type="ARBA" id="ARBA00048342"/>
    </source>
</evidence>
<evidence type="ECO:0000256" key="6">
    <source>
        <dbReference type="ARBA" id="ARBA00022857"/>
    </source>
</evidence>
<keyword evidence="14 15" id="KW-0479">Metal-binding</keyword>
<dbReference type="InterPro" id="IPR013785">
    <property type="entry name" value="Aldolase_TIM"/>
</dbReference>
<keyword evidence="7 15" id="KW-0560">Oxidoreductase</keyword>
<comment type="function">
    <text evidence="9">Catalyzes the synthesis of dihydrouridine, a modified base, in various RNAs, such as tRNAs, mRNAs and some long non-coding RNAs (lncRNAs). Mainly modifies the uridine in position 47 (U47) in the D-loop of most cytoplasmic tRNAs. Also able to mediate the formation of dihydrouridine in some mRNAs, thereby regulating their translation.</text>
</comment>
<evidence type="ECO:0000256" key="1">
    <source>
        <dbReference type="ARBA" id="ARBA00001917"/>
    </source>
</evidence>
<comment type="catalytic activity">
    <reaction evidence="13">
        <text>5,6-dihydrouridine(47) in tRNA + NADP(+) = uridine(47) in tRNA + NADPH + H(+)</text>
        <dbReference type="Rhea" id="RHEA:53360"/>
        <dbReference type="Rhea" id="RHEA-COMP:13539"/>
        <dbReference type="Rhea" id="RHEA-COMP:13540"/>
        <dbReference type="ChEBI" id="CHEBI:15378"/>
        <dbReference type="ChEBI" id="CHEBI:57783"/>
        <dbReference type="ChEBI" id="CHEBI:58349"/>
        <dbReference type="ChEBI" id="CHEBI:65315"/>
        <dbReference type="ChEBI" id="CHEBI:74443"/>
        <dbReference type="EC" id="1.3.1.89"/>
    </reaction>
    <physiologicalReaction direction="right-to-left" evidence="13">
        <dbReference type="Rhea" id="RHEA:53362"/>
    </physiologicalReaction>
</comment>
<proteinExistence type="inferred from homology"/>
<keyword evidence="3 15" id="KW-0288">FMN</keyword>
<feature type="domain" description="C3H1-type" evidence="17">
    <location>
        <begin position="208"/>
        <end position="236"/>
    </location>
</feature>
<gene>
    <name evidence="18" type="ORF">ANCCAN_26103</name>
</gene>
<keyword evidence="6" id="KW-0521">NADP</keyword>
<sequence length="517" mass="57940">MSFQSSGLNDGFAKLSRRYAKLFRDVHKTERVKVMPDVMQTFCKNCKQLFIAKVERCELTLIQRKVLQRKCLLCGYSKNYELNRDYLSRNEKFWKEQKSIFHHVISSRMSLGTEEEVENVRETLESITVESNKSGVAPIKAEFLLPKSNEAEKDVDEDASVDGVSTDREQSNNNDRDREEKKLARKNRKGMNKNRMKEMKQAETAIRAASARLCPSVIQPVKCKFGEKCCLEHDIPTFLAKKPSDIGEICPLFETRGTCPFSYACRFGGAHTNAMGNQITKETEAPYQETINSSSIHIQIALRKRTFDFKRSEEVLSALKDGSLGAMEREKPKLSLASMKAKKYLAPLTTVGNLPFRRLCVDYGADITCGEMALATSLLSGTPSEYSLVKRHPCEKIFGVQLAGGFPDTMAKSAQILVDEMEIDFIDINMGCPIDVVNQKGGGCALPNRPSKMVEVISAMRGVMRGVPLTVKIRSVLREGVLTADETIKTMVTSAKPDLITFHPRSNAWKDMLLAVS</sequence>
<organism evidence="18 19">
    <name type="scientific">Ancylostoma caninum</name>
    <name type="common">Dog hookworm</name>
    <dbReference type="NCBI Taxonomy" id="29170"/>
    <lineage>
        <taxon>Eukaryota</taxon>
        <taxon>Metazoa</taxon>
        <taxon>Ecdysozoa</taxon>
        <taxon>Nematoda</taxon>
        <taxon>Chromadorea</taxon>
        <taxon>Rhabditida</taxon>
        <taxon>Rhabditina</taxon>
        <taxon>Rhabditomorpha</taxon>
        <taxon>Strongyloidea</taxon>
        <taxon>Ancylostomatidae</taxon>
        <taxon>Ancylostomatinae</taxon>
        <taxon>Ancylostoma</taxon>
    </lineage>
</organism>
<evidence type="ECO:0000259" key="17">
    <source>
        <dbReference type="PROSITE" id="PS50103"/>
    </source>
</evidence>
<dbReference type="OrthoDB" id="259935at2759"/>
<dbReference type="SUPFAM" id="SSF51395">
    <property type="entry name" value="FMN-linked oxidoreductases"/>
    <property type="match status" value="1"/>
</dbReference>
<dbReference type="EMBL" id="JOJR01002965">
    <property type="protein sequence ID" value="RCN28159.1"/>
    <property type="molecule type" value="Genomic_DNA"/>
</dbReference>
<dbReference type="Pfam" id="PF25585">
    <property type="entry name" value="zf-CCCH_DUS3L"/>
    <property type="match status" value="2"/>
</dbReference>
<keyword evidence="4" id="KW-0507">mRNA processing</keyword>
<dbReference type="Pfam" id="PF04032">
    <property type="entry name" value="Rpr2"/>
    <property type="match status" value="1"/>
</dbReference>
<dbReference type="GO" id="GO:0008270">
    <property type="term" value="F:zinc ion binding"/>
    <property type="evidence" value="ECO:0007669"/>
    <property type="project" value="UniProtKB-KW"/>
</dbReference>
<evidence type="ECO:0000256" key="2">
    <source>
        <dbReference type="ARBA" id="ARBA00022630"/>
    </source>
</evidence>
<comment type="catalytic activity">
    <reaction evidence="10">
        <text>5,6-dihydrouridine(47) in tRNA + NAD(+) = uridine(47) in tRNA + NADH + H(+)</text>
        <dbReference type="Rhea" id="RHEA:53364"/>
        <dbReference type="Rhea" id="RHEA-COMP:13539"/>
        <dbReference type="Rhea" id="RHEA-COMP:13540"/>
        <dbReference type="ChEBI" id="CHEBI:15378"/>
        <dbReference type="ChEBI" id="CHEBI:57540"/>
        <dbReference type="ChEBI" id="CHEBI:57945"/>
        <dbReference type="ChEBI" id="CHEBI:65315"/>
        <dbReference type="ChEBI" id="CHEBI:74443"/>
        <dbReference type="EC" id="1.3.1.89"/>
    </reaction>
    <physiologicalReaction direction="right-to-left" evidence="10">
        <dbReference type="Rhea" id="RHEA:53366"/>
    </physiologicalReaction>
</comment>
<accession>A0A368FAZ1</accession>
<evidence type="ECO:0000256" key="3">
    <source>
        <dbReference type="ARBA" id="ARBA00022643"/>
    </source>
</evidence>
<keyword evidence="2 15" id="KW-0285">Flavoprotein</keyword>
<dbReference type="GO" id="GO:0050660">
    <property type="term" value="F:flavin adenine dinucleotide binding"/>
    <property type="evidence" value="ECO:0007669"/>
    <property type="project" value="UniProtKB-UniRule"/>
</dbReference>
<dbReference type="STRING" id="29170.A0A368FAZ1"/>
<dbReference type="PROSITE" id="PS01136">
    <property type="entry name" value="UPF0034"/>
    <property type="match status" value="1"/>
</dbReference>
<dbReference type="Gene3D" id="3.20.20.70">
    <property type="entry name" value="Aldolase class I"/>
    <property type="match status" value="1"/>
</dbReference>
<dbReference type="CDD" id="cd02801">
    <property type="entry name" value="DUS_like_FMN"/>
    <property type="match status" value="1"/>
</dbReference>
<evidence type="ECO:0000256" key="8">
    <source>
        <dbReference type="ARBA" id="ARBA00023027"/>
    </source>
</evidence>
<keyword evidence="5 15" id="KW-0819">tRNA processing</keyword>
<evidence type="ECO:0000256" key="4">
    <source>
        <dbReference type="ARBA" id="ARBA00022664"/>
    </source>
</evidence>
<keyword evidence="14 15" id="KW-0863">Zinc-finger</keyword>
<feature type="domain" description="C3H1-type" evidence="17">
    <location>
        <begin position="249"/>
        <end position="274"/>
    </location>
</feature>
<dbReference type="Gene3D" id="4.10.1000.10">
    <property type="entry name" value="Zinc finger, CCCH-type"/>
    <property type="match status" value="1"/>
</dbReference>
<comment type="catalytic activity">
    <reaction evidence="12">
        <text>a 5,6-dihydrouridine in mRNA + NADP(+) = a uridine in mRNA + NADPH + H(+)</text>
        <dbReference type="Rhea" id="RHEA:69855"/>
        <dbReference type="Rhea" id="RHEA-COMP:14658"/>
        <dbReference type="Rhea" id="RHEA-COMP:17789"/>
        <dbReference type="ChEBI" id="CHEBI:15378"/>
        <dbReference type="ChEBI" id="CHEBI:57783"/>
        <dbReference type="ChEBI" id="CHEBI:58349"/>
        <dbReference type="ChEBI" id="CHEBI:65315"/>
        <dbReference type="ChEBI" id="CHEBI:74443"/>
    </reaction>
    <physiologicalReaction direction="right-to-left" evidence="12">
        <dbReference type="Rhea" id="RHEA:69857"/>
    </physiologicalReaction>
</comment>
<comment type="caution">
    <text evidence="18">The sequence shown here is derived from an EMBL/GenBank/DDBJ whole genome shotgun (WGS) entry which is preliminary data.</text>
</comment>
<dbReference type="InterPro" id="IPR007175">
    <property type="entry name" value="Rpr2/Snm1/Rpp21"/>
</dbReference>
<feature type="zinc finger region" description="C3H1-type" evidence="14">
    <location>
        <begin position="249"/>
        <end position="274"/>
    </location>
</feature>
<comment type="cofactor">
    <cofactor evidence="1 15">
        <name>FMN</name>
        <dbReference type="ChEBI" id="CHEBI:58210"/>
    </cofactor>
</comment>
<protein>
    <recommendedName>
        <fullName evidence="15">tRNA-dihydrouridine(47) synthase [NAD(P)(+)]</fullName>
        <ecNumber evidence="15">1.3.1.-</ecNumber>
    </recommendedName>
    <alternativeName>
        <fullName evidence="15">tRNA-dihydrouridine synthase 3</fullName>
    </alternativeName>
</protein>
<feature type="compositionally biased region" description="Basic and acidic residues" evidence="16">
    <location>
        <begin position="165"/>
        <end position="182"/>
    </location>
</feature>
<comment type="similarity">
    <text evidence="15">Belongs to the dus family. Dus3 subfamily.</text>
</comment>
<dbReference type="PANTHER" id="PTHR45846">
    <property type="entry name" value="TRNA-DIHYDROURIDINE(47) SYNTHASE [NAD(P)(+)]-LIKE"/>
    <property type="match status" value="1"/>
</dbReference>
<name>A0A368FAZ1_ANCCA</name>
<feature type="compositionally biased region" description="Basic residues" evidence="16">
    <location>
        <begin position="183"/>
        <end position="194"/>
    </location>
</feature>
<reference evidence="18 19" key="1">
    <citation type="submission" date="2014-10" db="EMBL/GenBank/DDBJ databases">
        <title>Draft genome of the hookworm Ancylostoma caninum.</title>
        <authorList>
            <person name="Mitreva M."/>
        </authorList>
    </citation>
    <scope>NUCLEOTIDE SEQUENCE [LARGE SCALE GENOMIC DNA]</scope>
    <source>
        <strain evidence="18 19">Baltimore</strain>
    </source>
</reference>
<dbReference type="PROSITE" id="PS50103">
    <property type="entry name" value="ZF_C3H1"/>
    <property type="match status" value="2"/>
</dbReference>
<evidence type="ECO:0000256" key="9">
    <source>
        <dbReference type="ARBA" id="ARBA00045365"/>
    </source>
</evidence>
<evidence type="ECO:0000256" key="14">
    <source>
        <dbReference type="PROSITE-ProRule" id="PRU00723"/>
    </source>
</evidence>